<accession>A0A0D8I8U8</accession>
<keyword evidence="2" id="KW-1185">Reference proteome</keyword>
<gene>
    <name evidence="1" type="primary">yqfC</name>
    <name evidence="1" type="ORF">CACET_c23460</name>
</gene>
<name>A0A0D8I8U8_9CLOT</name>
<dbReference type="RefSeq" id="WP_044826268.1">
    <property type="nucleotide sequence ID" value="NZ_CP009687.1"/>
</dbReference>
<protein>
    <submittedName>
        <fullName evidence="1">Sporulation protein YqfC</fullName>
    </submittedName>
</protein>
<dbReference type="InterPro" id="IPR022476">
    <property type="entry name" value="Spore_YabP/YqfC"/>
</dbReference>
<dbReference type="OrthoDB" id="2989236at2"/>
<dbReference type="NCBIfam" id="TIGR02856">
    <property type="entry name" value="spore_yqfC"/>
    <property type="match status" value="1"/>
</dbReference>
<dbReference type="EMBL" id="CP009687">
    <property type="protein sequence ID" value="AKL95792.1"/>
    <property type="molecule type" value="Genomic_DNA"/>
</dbReference>
<dbReference type="InterPro" id="IPR022477">
    <property type="entry name" value="Spore_YqfC"/>
</dbReference>
<dbReference type="Proteomes" id="UP000035704">
    <property type="component" value="Chromosome"/>
</dbReference>
<dbReference type="AlphaFoldDB" id="A0A0D8I8U8"/>
<reference evidence="1 2" key="1">
    <citation type="submission" date="2014-10" db="EMBL/GenBank/DDBJ databases">
        <title>Genome sequence of Clostridium aceticum DSM 1496.</title>
        <authorList>
            <person name="Poehlein A."/>
            <person name="Schiel-Bengelsdorf B."/>
            <person name="Gottschalk G."/>
            <person name="Duerre P."/>
            <person name="Daniel R."/>
        </authorList>
    </citation>
    <scope>NUCLEOTIDE SEQUENCE [LARGE SCALE GENOMIC DNA]</scope>
    <source>
        <strain evidence="1 2">DSM 1496</strain>
    </source>
</reference>
<proteinExistence type="predicted"/>
<evidence type="ECO:0000313" key="2">
    <source>
        <dbReference type="Proteomes" id="UP000035704"/>
    </source>
</evidence>
<dbReference type="STRING" id="84022.CACET_c23460"/>
<dbReference type="PATRIC" id="fig|84022.5.peg.2170"/>
<dbReference type="Pfam" id="PF07873">
    <property type="entry name" value="YabP"/>
    <property type="match status" value="1"/>
</dbReference>
<evidence type="ECO:0000313" key="1">
    <source>
        <dbReference type="EMBL" id="AKL95792.1"/>
    </source>
</evidence>
<dbReference type="KEGG" id="cace:CACET_c23460"/>
<sequence>MKKNEEIKKSLAEILELPKDIILDIPKITMVGNLQIYIENHKGIIEYSSNRIRINTKSGVLRIIGKNLLIKNIILEEIIIIGEIQQVEFTD</sequence>
<organism evidence="1 2">
    <name type="scientific">Clostridium aceticum</name>
    <dbReference type="NCBI Taxonomy" id="84022"/>
    <lineage>
        <taxon>Bacteria</taxon>
        <taxon>Bacillati</taxon>
        <taxon>Bacillota</taxon>
        <taxon>Clostridia</taxon>
        <taxon>Eubacteriales</taxon>
        <taxon>Clostridiaceae</taxon>
        <taxon>Clostridium</taxon>
    </lineage>
</organism>